<evidence type="ECO:0000259" key="2">
    <source>
        <dbReference type="PROSITE" id="PS50041"/>
    </source>
</evidence>
<comment type="caution">
    <text evidence="3">The sequence shown here is derived from an EMBL/GenBank/DDBJ whole genome shotgun (WGS) entry which is preliminary data.</text>
</comment>
<organism evidence="3 4">
    <name type="scientific">Pomacea canaliculata</name>
    <name type="common">Golden apple snail</name>
    <dbReference type="NCBI Taxonomy" id="400727"/>
    <lineage>
        <taxon>Eukaryota</taxon>
        <taxon>Metazoa</taxon>
        <taxon>Spiralia</taxon>
        <taxon>Lophotrochozoa</taxon>
        <taxon>Mollusca</taxon>
        <taxon>Gastropoda</taxon>
        <taxon>Caenogastropoda</taxon>
        <taxon>Architaenioglossa</taxon>
        <taxon>Ampullarioidea</taxon>
        <taxon>Ampullariidae</taxon>
        <taxon>Pomacea</taxon>
    </lineage>
</organism>
<dbReference type="OrthoDB" id="6285913at2759"/>
<evidence type="ECO:0000313" key="3">
    <source>
        <dbReference type="EMBL" id="PVD27526.1"/>
    </source>
</evidence>
<evidence type="ECO:0000256" key="1">
    <source>
        <dbReference type="SAM" id="SignalP"/>
    </source>
</evidence>
<sequence>MNSVVLTAFAFLLLRECSGQYCRSLWTYYEGSCYIFVNENSNWHDSKSICETLRSHLVEVTSAAENNFVANIVKLHRVTSVWTGLQDFEEDGLFVFSSSLLPLQPTDYSHWQARQPDDGRGGEDCVEIYSSGEWNDNDCDDSRSYPLCEQL</sequence>
<dbReference type="EMBL" id="PZQS01000007">
    <property type="protein sequence ID" value="PVD27526.1"/>
    <property type="molecule type" value="Genomic_DNA"/>
</dbReference>
<dbReference type="InterPro" id="IPR016187">
    <property type="entry name" value="CTDL_fold"/>
</dbReference>
<reference evidence="3 4" key="1">
    <citation type="submission" date="2018-04" db="EMBL/GenBank/DDBJ databases">
        <title>The genome of golden apple snail Pomacea canaliculata provides insight into stress tolerance and invasive adaptation.</title>
        <authorList>
            <person name="Liu C."/>
            <person name="Liu B."/>
            <person name="Ren Y."/>
            <person name="Zhang Y."/>
            <person name="Wang H."/>
            <person name="Li S."/>
            <person name="Jiang F."/>
            <person name="Yin L."/>
            <person name="Zhang G."/>
            <person name="Qian W."/>
            <person name="Fan W."/>
        </authorList>
    </citation>
    <scope>NUCLEOTIDE SEQUENCE [LARGE SCALE GENOMIC DNA]</scope>
    <source>
        <strain evidence="3">SZHN2017</strain>
        <tissue evidence="3">Muscle</tissue>
    </source>
</reference>
<dbReference type="SMART" id="SM00034">
    <property type="entry name" value="CLECT"/>
    <property type="match status" value="1"/>
</dbReference>
<dbReference type="InterPro" id="IPR050111">
    <property type="entry name" value="C-type_lectin/snaclec_domain"/>
</dbReference>
<evidence type="ECO:0000313" key="4">
    <source>
        <dbReference type="Proteomes" id="UP000245119"/>
    </source>
</evidence>
<dbReference type="Proteomes" id="UP000245119">
    <property type="component" value="Linkage Group LG7"/>
</dbReference>
<dbReference type="PANTHER" id="PTHR22803">
    <property type="entry name" value="MANNOSE, PHOSPHOLIPASE, LECTIN RECEPTOR RELATED"/>
    <property type="match status" value="1"/>
</dbReference>
<feature type="domain" description="C-type lectin" evidence="2">
    <location>
        <begin position="29"/>
        <end position="145"/>
    </location>
</feature>
<keyword evidence="1" id="KW-0732">Signal</keyword>
<dbReference type="InterPro" id="IPR016186">
    <property type="entry name" value="C-type_lectin-like/link_sf"/>
</dbReference>
<feature type="signal peptide" evidence="1">
    <location>
        <begin position="1"/>
        <end position="19"/>
    </location>
</feature>
<feature type="chain" id="PRO_5015755080" description="C-type lectin domain-containing protein" evidence="1">
    <location>
        <begin position="20"/>
        <end position="151"/>
    </location>
</feature>
<accession>A0A2T7P279</accession>
<dbReference type="PROSITE" id="PS50041">
    <property type="entry name" value="C_TYPE_LECTIN_2"/>
    <property type="match status" value="1"/>
</dbReference>
<keyword evidence="4" id="KW-1185">Reference proteome</keyword>
<dbReference type="Pfam" id="PF00059">
    <property type="entry name" value="Lectin_C"/>
    <property type="match status" value="1"/>
</dbReference>
<gene>
    <name evidence="3" type="ORF">C0Q70_12688</name>
</gene>
<dbReference type="AlphaFoldDB" id="A0A2T7P279"/>
<proteinExistence type="predicted"/>
<dbReference type="InterPro" id="IPR001304">
    <property type="entry name" value="C-type_lectin-like"/>
</dbReference>
<name>A0A2T7P279_POMCA</name>
<dbReference type="Gene3D" id="3.10.100.10">
    <property type="entry name" value="Mannose-Binding Protein A, subunit A"/>
    <property type="match status" value="1"/>
</dbReference>
<protein>
    <recommendedName>
        <fullName evidence="2">C-type lectin domain-containing protein</fullName>
    </recommendedName>
</protein>
<dbReference type="SUPFAM" id="SSF56436">
    <property type="entry name" value="C-type lectin-like"/>
    <property type="match status" value="1"/>
</dbReference>
<dbReference type="CDD" id="cd00037">
    <property type="entry name" value="CLECT"/>
    <property type="match status" value="1"/>
</dbReference>